<evidence type="ECO:0000256" key="6">
    <source>
        <dbReference type="SAM" id="Phobius"/>
    </source>
</evidence>
<feature type="transmembrane region" description="Helical" evidence="6">
    <location>
        <begin position="227"/>
        <end position="254"/>
    </location>
</feature>
<dbReference type="PIRSF" id="PIRSF006060">
    <property type="entry name" value="AA_transporter"/>
    <property type="match status" value="1"/>
</dbReference>
<dbReference type="InterPro" id="IPR050367">
    <property type="entry name" value="APC_superfamily"/>
</dbReference>
<evidence type="ECO:0000256" key="4">
    <source>
        <dbReference type="ARBA" id="ARBA00022989"/>
    </source>
</evidence>
<dbReference type="Gene3D" id="1.20.1740.10">
    <property type="entry name" value="Amino acid/polyamine transporter I"/>
    <property type="match status" value="1"/>
</dbReference>
<reference evidence="7 8" key="1">
    <citation type="submission" date="2021-05" db="EMBL/GenBank/DDBJ databases">
        <title>Fusibacter ferrireducens sp. nov., an anaerobic, sulfur- and Fe-reducing bacterium isolated from the mangrove sediment.</title>
        <authorList>
            <person name="Qiu D."/>
        </authorList>
    </citation>
    <scope>NUCLEOTIDE SEQUENCE [LARGE SCALE GENOMIC DNA]</scope>
    <source>
        <strain evidence="7 8">DSM 12116</strain>
    </source>
</reference>
<keyword evidence="3 6" id="KW-0812">Transmembrane</keyword>
<evidence type="ECO:0000313" key="8">
    <source>
        <dbReference type="Proteomes" id="UP000746471"/>
    </source>
</evidence>
<protein>
    <submittedName>
        <fullName evidence="7">Amino acid permease</fullName>
    </submittedName>
</protein>
<comment type="subcellular location">
    <subcellularLocation>
        <location evidence="1">Cell membrane</location>
        <topology evidence="1">Multi-pass membrane protein</topology>
    </subcellularLocation>
</comment>
<evidence type="ECO:0000256" key="5">
    <source>
        <dbReference type="ARBA" id="ARBA00023136"/>
    </source>
</evidence>
<dbReference type="PANTHER" id="PTHR42770:SF7">
    <property type="entry name" value="MEMBRANE PROTEIN"/>
    <property type="match status" value="1"/>
</dbReference>
<keyword evidence="8" id="KW-1185">Reference proteome</keyword>
<accession>A0ABS5PUE0</accession>
<dbReference type="InterPro" id="IPR002293">
    <property type="entry name" value="AA/rel_permease1"/>
</dbReference>
<dbReference type="RefSeq" id="WP_213238042.1">
    <property type="nucleotide sequence ID" value="NZ_JAHBCL010000033.1"/>
</dbReference>
<keyword evidence="2" id="KW-1003">Cell membrane</keyword>
<sequence length="448" mass="48862">MQKIVNTPTPPPGKLGKGELYAIALGQVIGVGVITLVGPMIGLTGYSVWLAYAIAVVLGFISLLPYVFITSSLRFGAGPYSLVASTLDYRISGMLALAFIPTTLGMAAMGLSFGVYTNSLIPAIDSRVAGSALIMIFVIINSFGVNMMAKIQKVCSWLLISALVLFSIAGFFQINNPLFDVMADNFMANGNTSFVRTISIFMYSTIGYSLTMTYGKFAKNAKRDIPWAYIATAISLLILYTSVAITAAGVLPLADVAGKPMTAVARAILPAPLFVYFIVAGPMIALVTTINASIAYYQIPFKQACIDGWLPKSWNITNKHGASIPMLILVSLSGVLPQLFNFSIVEITSNLQLMTSCMSFIYFAAFFKFPKKFASAWQRSHMHVTDGLYYFLTFIALCIQFFIFYNSIKTAKLSMVIISMIAMLVCMSYGFFRAKSPQVQIQTSVWED</sequence>
<feature type="transmembrane region" description="Helical" evidence="6">
    <location>
        <begin position="128"/>
        <end position="147"/>
    </location>
</feature>
<keyword evidence="5 6" id="KW-0472">Membrane</keyword>
<feature type="transmembrane region" description="Helical" evidence="6">
    <location>
        <begin position="413"/>
        <end position="432"/>
    </location>
</feature>
<proteinExistence type="predicted"/>
<comment type="caution">
    <text evidence="7">The sequence shown here is derived from an EMBL/GenBank/DDBJ whole genome shotgun (WGS) entry which is preliminary data.</text>
</comment>
<organism evidence="7 8">
    <name type="scientific">Fusibacter paucivorans</name>
    <dbReference type="NCBI Taxonomy" id="76009"/>
    <lineage>
        <taxon>Bacteria</taxon>
        <taxon>Bacillati</taxon>
        <taxon>Bacillota</taxon>
        <taxon>Clostridia</taxon>
        <taxon>Eubacteriales</taxon>
        <taxon>Eubacteriales Family XII. Incertae Sedis</taxon>
        <taxon>Fusibacter</taxon>
    </lineage>
</organism>
<feature type="transmembrane region" description="Helical" evidence="6">
    <location>
        <begin position="49"/>
        <end position="73"/>
    </location>
</feature>
<feature type="transmembrane region" description="Helical" evidence="6">
    <location>
        <begin position="320"/>
        <end position="339"/>
    </location>
</feature>
<dbReference type="Proteomes" id="UP000746471">
    <property type="component" value="Unassembled WGS sequence"/>
</dbReference>
<evidence type="ECO:0000313" key="7">
    <source>
        <dbReference type="EMBL" id="MBS7528181.1"/>
    </source>
</evidence>
<feature type="transmembrane region" description="Helical" evidence="6">
    <location>
        <begin position="274"/>
        <end position="299"/>
    </location>
</feature>
<gene>
    <name evidence="7" type="ORF">KHM83_15950</name>
</gene>
<feature type="transmembrane region" description="Helical" evidence="6">
    <location>
        <begin position="154"/>
        <end position="174"/>
    </location>
</feature>
<evidence type="ECO:0000256" key="3">
    <source>
        <dbReference type="ARBA" id="ARBA00022692"/>
    </source>
</evidence>
<feature type="transmembrane region" description="Helical" evidence="6">
    <location>
        <begin position="388"/>
        <end position="407"/>
    </location>
</feature>
<feature type="transmembrane region" description="Helical" evidence="6">
    <location>
        <begin position="94"/>
        <end position="116"/>
    </location>
</feature>
<evidence type="ECO:0000256" key="1">
    <source>
        <dbReference type="ARBA" id="ARBA00004651"/>
    </source>
</evidence>
<dbReference type="PANTHER" id="PTHR42770">
    <property type="entry name" value="AMINO ACID TRANSPORTER-RELATED"/>
    <property type="match status" value="1"/>
</dbReference>
<evidence type="ECO:0000256" key="2">
    <source>
        <dbReference type="ARBA" id="ARBA00022475"/>
    </source>
</evidence>
<name>A0ABS5PUE0_9FIRM</name>
<dbReference type="EMBL" id="JAHBCL010000033">
    <property type="protein sequence ID" value="MBS7528181.1"/>
    <property type="molecule type" value="Genomic_DNA"/>
</dbReference>
<feature type="transmembrane region" description="Helical" evidence="6">
    <location>
        <begin position="194"/>
        <end position="215"/>
    </location>
</feature>
<feature type="transmembrane region" description="Helical" evidence="6">
    <location>
        <begin position="351"/>
        <end position="367"/>
    </location>
</feature>
<dbReference type="Pfam" id="PF13520">
    <property type="entry name" value="AA_permease_2"/>
    <property type="match status" value="1"/>
</dbReference>
<keyword evidence="4 6" id="KW-1133">Transmembrane helix</keyword>
<feature type="transmembrane region" description="Helical" evidence="6">
    <location>
        <begin position="20"/>
        <end position="43"/>
    </location>
</feature>